<dbReference type="Proteomes" id="UP001575181">
    <property type="component" value="Unassembled WGS sequence"/>
</dbReference>
<dbReference type="EMBL" id="JBGUAW010000015">
    <property type="protein sequence ID" value="MFA9462516.1"/>
    <property type="molecule type" value="Genomic_DNA"/>
</dbReference>
<feature type="compositionally biased region" description="Basic and acidic residues" evidence="1">
    <location>
        <begin position="64"/>
        <end position="74"/>
    </location>
</feature>
<evidence type="ECO:0000313" key="3">
    <source>
        <dbReference type="EMBL" id="MFA9462516.1"/>
    </source>
</evidence>
<evidence type="ECO:0000259" key="2">
    <source>
        <dbReference type="Pfam" id="PF22513"/>
    </source>
</evidence>
<reference evidence="3 4" key="1">
    <citation type="submission" date="2024-08" db="EMBL/GenBank/DDBJ databases">
        <title>Whole-genome sequencing of halo(alkali)philic microorganisms from hypersaline lakes.</title>
        <authorList>
            <person name="Sorokin D.Y."/>
            <person name="Merkel A.Y."/>
            <person name="Messina E."/>
            <person name="Yakimov M."/>
        </authorList>
    </citation>
    <scope>NUCLEOTIDE SEQUENCE [LARGE SCALE GENOMIC DNA]</scope>
    <source>
        <strain evidence="3 4">Cl-TMA</strain>
    </source>
</reference>
<dbReference type="Pfam" id="PF22513">
    <property type="entry name" value="FitA-like_RHH"/>
    <property type="match status" value="1"/>
</dbReference>
<sequence>MGAITIRNLPEELVDRLKEAAEAHNRSMEQEVRELLEQRYAPKGEVLSRMRERWEELPQTDPDEVARWREEGRP</sequence>
<dbReference type="InterPro" id="IPR053853">
    <property type="entry name" value="FitA-like_RHH"/>
</dbReference>
<evidence type="ECO:0000313" key="4">
    <source>
        <dbReference type="Proteomes" id="UP001575181"/>
    </source>
</evidence>
<proteinExistence type="predicted"/>
<feature type="domain" description="Antitoxin FitA-like ribbon-helix-helix" evidence="2">
    <location>
        <begin position="3"/>
        <end position="38"/>
    </location>
</feature>
<dbReference type="RefSeq" id="WP_373657305.1">
    <property type="nucleotide sequence ID" value="NZ_JBGUAW010000015.1"/>
</dbReference>
<dbReference type="GO" id="GO:0003677">
    <property type="term" value="F:DNA binding"/>
    <property type="evidence" value="ECO:0007669"/>
    <property type="project" value="UniProtKB-KW"/>
</dbReference>
<dbReference type="InterPro" id="IPR010985">
    <property type="entry name" value="Ribbon_hlx_hlx"/>
</dbReference>
<comment type="caution">
    <text evidence="3">The sequence shown here is derived from an EMBL/GenBank/DDBJ whole genome shotgun (WGS) entry which is preliminary data.</text>
</comment>
<dbReference type="InterPro" id="IPR013321">
    <property type="entry name" value="Arc_rbn_hlx_hlx"/>
</dbReference>
<dbReference type="SUPFAM" id="SSF47598">
    <property type="entry name" value="Ribbon-helix-helix"/>
    <property type="match status" value="1"/>
</dbReference>
<keyword evidence="4" id="KW-1185">Reference proteome</keyword>
<keyword evidence="3" id="KW-0238">DNA-binding</keyword>
<evidence type="ECO:0000256" key="1">
    <source>
        <dbReference type="SAM" id="MobiDB-lite"/>
    </source>
</evidence>
<protein>
    <submittedName>
        <fullName evidence="3">Arc family DNA-binding protein</fullName>
    </submittedName>
</protein>
<name>A0ABV4U260_9GAMM</name>
<dbReference type="Gene3D" id="1.10.1220.10">
    <property type="entry name" value="Met repressor-like"/>
    <property type="match status" value="1"/>
</dbReference>
<gene>
    <name evidence="3" type="ORF">ACERLL_17045</name>
</gene>
<feature type="region of interest" description="Disordered" evidence="1">
    <location>
        <begin position="55"/>
        <end position="74"/>
    </location>
</feature>
<accession>A0ABV4U260</accession>
<organism evidence="3 4">
    <name type="scientific">Thiohalorhabdus methylotrophus</name>
    <dbReference type="NCBI Taxonomy" id="3242694"/>
    <lineage>
        <taxon>Bacteria</taxon>
        <taxon>Pseudomonadati</taxon>
        <taxon>Pseudomonadota</taxon>
        <taxon>Gammaproteobacteria</taxon>
        <taxon>Thiohalorhabdales</taxon>
        <taxon>Thiohalorhabdaceae</taxon>
        <taxon>Thiohalorhabdus</taxon>
    </lineage>
</organism>